<sequence length="123" mass="13059">MASAPRGGTTSGRNSTLTPLRTSEYSVLESARKLTSVAMLAVSRSCSPLSGDQTGLCGFAENVALHARSMADALSNSIDESSTEAQDQLGTLRPGMFLGLRHCVLLFGYQRSPRVLQVHCPAM</sequence>
<reference evidence="1" key="1">
    <citation type="submission" date="2023-01" db="EMBL/GenBank/DDBJ databases">
        <authorList>
            <person name="Van Ghelder C."/>
            <person name="Rancurel C."/>
        </authorList>
    </citation>
    <scope>NUCLEOTIDE SEQUENCE</scope>
    <source>
        <strain evidence="1">CNCM I-4278</strain>
    </source>
</reference>
<protein>
    <submittedName>
        <fullName evidence="1">Uncharacterized protein</fullName>
    </submittedName>
</protein>
<keyword evidence="2" id="KW-1185">Reference proteome</keyword>
<organism evidence="1 2">
    <name type="scientific">Periconia digitata</name>
    <dbReference type="NCBI Taxonomy" id="1303443"/>
    <lineage>
        <taxon>Eukaryota</taxon>
        <taxon>Fungi</taxon>
        <taxon>Dikarya</taxon>
        <taxon>Ascomycota</taxon>
        <taxon>Pezizomycotina</taxon>
        <taxon>Dothideomycetes</taxon>
        <taxon>Pleosporomycetidae</taxon>
        <taxon>Pleosporales</taxon>
        <taxon>Massarineae</taxon>
        <taxon>Periconiaceae</taxon>
        <taxon>Periconia</taxon>
    </lineage>
</organism>
<dbReference type="AlphaFoldDB" id="A0A9W4XQA9"/>
<dbReference type="EMBL" id="CAOQHR010000009">
    <property type="protein sequence ID" value="CAI6339738.1"/>
    <property type="molecule type" value="Genomic_DNA"/>
</dbReference>
<proteinExistence type="predicted"/>
<name>A0A9W4XQA9_9PLEO</name>
<comment type="caution">
    <text evidence="1">The sequence shown here is derived from an EMBL/GenBank/DDBJ whole genome shotgun (WGS) entry which is preliminary data.</text>
</comment>
<gene>
    <name evidence="1" type="ORF">PDIGIT_LOCUS12901</name>
</gene>
<evidence type="ECO:0000313" key="1">
    <source>
        <dbReference type="EMBL" id="CAI6339738.1"/>
    </source>
</evidence>
<evidence type="ECO:0000313" key="2">
    <source>
        <dbReference type="Proteomes" id="UP001152607"/>
    </source>
</evidence>
<dbReference type="Proteomes" id="UP001152607">
    <property type="component" value="Unassembled WGS sequence"/>
</dbReference>
<accession>A0A9W4XQA9</accession>